<reference evidence="2" key="1">
    <citation type="journal article" date="2022" name="bioRxiv">
        <title>Sequencing and chromosome-scale assembly of the giantPleurodeles waltlgenome.</title>
        <authorList>
            <person name="Brown T."/>
            <person name="Elewa A."/>
            <person name="Iarovenko S."/>
            <person name="Subramanian E."/>
            <person name="Araus A.J."/>
            <person name="Petzold A."/>
            <person name="Susuki M."/>
            <person name="Suzuki K.-i.T."/>
            <person name="Hayashi T."/>
            <person name="Toyoda A."/>
            <person name="Oliveira C."/>
            <person name="Osipova E."/>
            <person name="Leigh N.D."/>
            <person name="Simon A."/>
            <person name="Yun M.H."/>
        </authorList>
    </citation>
    <scope>NUCLEOTIDE SEQUENCE</scope>
    <source>
        <strain evidence="2">20211129_DDA</strain>
        <tissue evidence="2">Liver</tissue>
    </source>
</reference>
<feature type="region of interest" description="Disordered" evidence="1">
    <location>
        <begin position="1"/>
        <end position="65"/>
    </location>
</feature>
<feature type="compositionally biased region" description="Basic and acidic residues" evidence="1">
    <location>
        <begin position="13"/>
        <end position="24"/>
    </location>
</feature>
<evidence type="ECO:0000313" key="2">
    <source>
        <dbReference type="EMBL" id="KAJ1193087.1"/>
    </source>
</evidence>
<dbReference type="EMBL" id="JANPWB010000004">
    <property type="protein sequence ID" value="KAJ1193087.1"/>
    <property type="molecule type" value="Genomic_DNA"/>
</dbReference>
<dbReference type="Proteomes" id="UP001066276">
    <property type="component" value="Chromosome 2_2"/>
</dbReference>
<dbReference type="AlphaFoldDB" id="A0AAV7UVG6"/>
<evidence type="ECO:0000313" key="3">
    <source>
        <dbReference type="Proteomes" id="UP001066276"/>
    </source>
</evidence>
<keyword evidence="3" id="KW-1185">Reference proteome</keyword>
<evidence type="ECO:0000256" key="1">
    <source>
        <dbReference type="SAM" id="MobiDB-lite"/>
    </source>
</evidence>
<protein>
    <submittedName>
        <fullName evidence="2">Uncharacterized protein</fullName>
    </submittedName>
</protein>
<organism evidence="2 3">
    <name type="scientific">Pleurodeles waltl</name>
    <name type="common">Iberian ribbed newt</name>
    <dbReference type="NCBI Taxonomy" id="8319"/>
    <lineage>
        <taxon>Eukaryota</taxon>
        <taxon>Metazoa</taxon>
        <taxon>Chordata</taxon>
        <taxon>Craniata</taxon>
        <taxon>Vertebrata</taxon>
        <taxon>Euteleostomi</taxon>
        <taxon>Amphibia</taxon>
        <taxon>Batrachia</taxon>
        <taxon>Caudata</taxon>
        <taxon>Salamandroidea</taxon>
        <taxon>Salamandridae</taxon>
        <taxon>Pleurodelinae</taxon>
        <taxon>Pleurodeles</taxon>
    </lineage>
</organism>
<proteinExistence type="predicted"/>
<accession>A0AAV7UVG6</accession>
<comment type="caution">
    <text evidence="2">The sequence shown here is derived from an EMBL/GenBank/DDBJ whole genome shotgun (WGS) entry which is preliminary data.</text>
</comment>
<sequence>MLGSVPGSMQPRKPRESSKTKSEAPGRGAVGAAWPAAKQHVQRLERGSGRPRRSALPPPVYTSLRGERVLNPGCLSVSAPQPAL</sequence>
<gene>
    <name evidence="2" type="ORF">NDU88_002393</name>
</gene>
<name>A0AAV7UVG6_PLEWA</name>